<evidence type="ECO:0000313" key="2">
    <source>
        <dbReference type="Proteomes" id="UP001281410"/>
    </source>
</evidence>
<proteinExistence type="predicted"/>
<dbReference type="Proteomes" id="UP001281410">
    <property type="component" value="Unassembled WGS sequence"/>
</dbReference>
<keyword evidence="2" id="KW-1185">Reference proteome</keyword>
<dbReference type="EMBL" id="JANJYJ010000001">
    <property type="protein sequence ID" value="KAK3230317.1"/>
    <property type="molecule type" value="Genomic_DNA"/>
</dbReference>
<name>A0AAE0EJR0_9ROSI</name>
<comment type="caution">
    <text evidence="1">The sequence shown here is derived from an EMBL/GenBank/DDBJ whole genome shotgun (WGS) entry which is preliminary data.</text>
</comment>
<accession>A0AAE0EJR0</accession>
<evidence type="ECO:0000313" key="1">
    <source>
        <dbReference type="EMBL" id="KAK3230317.1"/>
    </source>
</evidence>
<gene>
    <name evidence="1" type="ORF">Dsin_002198</name>
</gene>
<reference evidence="1" key="1">
    <citation type="journal article" date="2023" name="Plant J.">
        <title>Genome sequences and population genomics provide insights into the demographic history, inbreeding, and mutation load of two 'living fossil' tree species of Dipteronia.</title>
        <authorList>
            <person name="Feng Y."/>
            <person name="Comes H.P."/>
            <person name="Chen J."/>
            <person name="Zhu S."/>
            <person name="Lu R."/>
            <person name="Zhang X."/>
            <person name="Li P."/>
            <person name="Qiu J."/>
            <person name="Olsen K.M."/>
            <person name="Qiu Y."/>
        </authorList>
    </citation>
    <scope>NUCLEOTIDE SEQUENCE</scope>
    <source>
        <strain evidence="1">NBL</strain>
    </source>
</reference>
<dbReference type="AlphaFoldDB" id="A0AAE0EJR0"/>
<organism evidence="1 2">
    <name type="scientific">Dipteronia sinensis</name>
    <dbReference type="NCBI Taxonomy" id="43782"/>
    <lineage>
        <taxon>Eukaryota</taxon>
        <taxon>Viridiplantae</taxon>
        <taxon>Streptophyta</taxon>
        <taxon>Embryophyta</taxon>
        <taxon>Tracheophyta</taxon>
        <taxon>Spermatophyta</taxon>
        <taxon>Magnoliopsida</taxon>
        <taxon>eudicotyledons</taxon>
        <taxon>Gunneridae</taxon>
        <taxon>Pentapetalae</taxon>
        <taxon>rosids</taxon>
        <taxon>malvids</taxon>
        <taxon>Sapindales</taxon>
        <taxon>Sapindaceae</taxon>
        <taxon>Hippocastanoideae</taxon>
        <taxon>Acereae</taxon>
        <taxon>Dipteronia</taxon>
    </lineage>
</organism>
<sequence length="262" mass="29739">MSSQSEDSLNPSLVRMIDDYQGDPSEVDLILSDSTSDSRHHDGVTIADPPTDSSVGEVGVHLRETIVVSRLATRGELNMESPSTSKGEVGRFLSDNLALKLSYVDVKKLEFELGIPFSVSVRAAAWFKWADWSILGWICFSLLPFKLGLRFPIPSMSRQLLNFFESAPGQLMPNGWRILLSLEVLIRREKLDFSFENFMYSYHLKEHDTDCGRYLNAAKQHRGYLISELTIRDPDWKPRFFFAQGVLGIAFYTDYSFLFSGS</sequence>
<protein>
    <submittedName>
        <fullName evidence="1">Uncharacterized protein</fullName>
    </submittedName>
</protein>